<keyword evidence="2" id="KW-1185">Reference proteome</keyword>
<accession>A0ABQ5NRX9</accession>
<comment type="caution">
    <text evidence="1">The sequence shown here is derived from an EMBL/GenBank/DDBJ whole genome shotgun (WGS) entry which is preliminary data.</text>
</comment>
<protein>
    <submittedName>
        <fullName evidence="1">Uncharacterized protein</fullName>
    </submittedName>
</protein>
<dbReference type="InterPro" id="IPR054284">
    <property type="entry name" value="DUF7019"/>
</dbReference>
<gene>
    <name evidence="1" type="ORF">SYYSPA8_02405</name>
</gene>
<name>A0ABQ5NRX9_9ACTN</name>
<proteinExistence type="predicted"/>
<dbReference type="EMBL" id="BSBI01000001">
    <property type="protein sequence ID" value="GLF93100.1"/>
    <property type="molecule type" value="Genomic_DNA"/>
</dbReference>
<organism evidence="1 2">
    <name type="scientific">Streptomyces yaizuensis</name>
    <dbReference type="NCBI Taxonomy" id="2989713"/>
    <lineage>
        <taxon>Bacteria</taxon>
        <taxon>Bacillati</taxon>
        <taxon>Actinomycetota</taxon>
        <taxon>Actinomycetes</taxon>
        <taxon>Kitasatosporales</taxon>
        <taxon>Streptomycetaceae</taxon>
        <taxon>Streptomyces</taxon>
    </lineage>
</organism>
<evidence type="ECO:0000313" key="1">
    <source>
        <dbReference type="EMBL" id="GLF93100.1"/>
    </source>
</evidence>
<dbReference type="Pfam" id="PF22880">
    <property type="entry name" value="DUF7019"/>
    <property type="match status" value="1"/>
</dbReference>
<dbReference type="NCBIfam" id="NF040893">
    <property type="entry name" value="SAVMC3_10250"/>
    <property type="match status" value="1"/>
</dbReference>
<dbReference type="Proteomes" id="UP001291653">
    <property type="component" value="Unassembled WGS sequence"/>
</dbReference>
<sequence length="218" mass="24369">MRYYLYLSGAKLDMLYGQIPAGLMRRLAVEAQLDLKVLKVVLQSPRGELSDYDRLALVESYLDREFDVSWMTGPSSWFRGDLDLQIAGYGSAEGPVFMAGREGDTVVALIGSAHHLVGQRPVPEAIPVSHSGLPSLFRLLRDPPEDWRRVYGDGSGGGEEAQRQVLAYTRRLREPPVYCEFLARRLLRSTVVGDDGRELEIVVGTPLYVAQADEDQER</sequence>
<dbReference type="RefSeq" id="WP_323445200.1">
    <property type="nucleotide sequence ID" value="NZ_BSBI01000001.1"/>
</dbReference>
<evidence type="ECO:0000313" key="2">
    <source>
        <dbReference type="Proteomes" id="UP001291653"/>
    </source>
</evidence>
<reference evidence="1 2" key="1">
    <citation type="submission" date="2022-10" db="EMBL/GenBank/DDBJ databases">
        <title>Draft genome sequence of Streptomyces sp. YSPA8.</title>
        <authorList>
            <person name="Moriuchi R."/>
            <person name="Dohra H."/>
            <person name="Yamamura H."/>
            <person name="Kodani S."/>
        </authorList>
    </citation>
    <scope>NUCLEOTIDE SEQUENCE [LARGE SCALE GENOMIC DNA]</scope>
    <source>
        <strain evidence="1 2">YSPA8</strain>
    </source>
</reference>